<dbReference type="PANTHER" id="PTHR30069">
    <property type="entry name" value="TONB-DEPENDENT OUTER MEMBRANE RECEPTOR"/>
    <property type="match status" value="1"/>
</dbReference>
<evidence type="ECO:0000256" key="10">
    <source>
        <dbReference type="PROSITE-ProRule" id="PRU01360"/>
    </source>
</evidence>
<dbReference type="InterPro" id="IPR037066">
    <property type="entry name" value="Plug_dom_sf"/>
</dbReference>
<dbReference type="InterPro" id="IPR012910">
    <property type="entry name" value="Plug_dom"/>
</dbReference>
<dbReference type="Gene3D" id="2.170.130.10">
    <property type="entry name" value="TonB-dependent receptor, plug domain"/>
    <property type="match status" value="1"/>
</dbReference>
<gene>
    <name evidence="14" type="ORF">SAMN06295970_119108</name>
</gene>
<keyword evidence="7 10" id="KW-0472">Membrane</keyword>
<evidence type="ECO:0000259" key="12">
    <source>
        <dbReference type="Pfam" id="PF00593"/>
    </source>
</evidence>
<keyword evidence="8 14" id="KW-0675">Receptor</keyword>
<organism evidence="14 15">
    <name type="scientific">Noviherbaspirillum suwonense</name>
    <dbReference type="NCBI Taxonomy" id="1224511"/>
    <lineage>
        <taxon>Bacteria</taxon>
        <taxon>Pseudomonadati</taxon>
        <taxon>Pseudomonadota</taxon>
        <taxon>Betaproteobacteria</taxon>
        <taxon>Burkholderiales</taxon>
        <taxon>Oxalobacteraceae</taxon>
        <taxon>Noviherbaspirillum</taxon>
    </lineage>
</organism>
<feature type="domain" description="TonB-dependent receptor-like beta-barrel" evidence="12">
    <location>
        <begin position="243"/>
        <end position="711"/>
    </location>
</feature>
<evidence type="ECO:0000256" key="2">
    <source>
        <dbReference type="ARBA" id="ARBA00009810"/>
    </source>
</evidence>
<name>A0ABY1QM99_9BURK</name>
<dbReference type="Gene3D" id="2.40.170.20">
    <property type="entry name" value="TonB-dependent receptor, beta-barrel domain"/>
    <property type="match status" value="1"/>
</dbReference>
<sequence>MTTPFSTMRHAALAMQLGVEVGVGIGLAGMLGAAQAQENPAEALELPTVQVIGTSLLPGLGTPIQDVPYNVQLLNSDSIAGQRQNSLADHLEQNAGSVTVNAAQGNPYQPDISFRGFTASPLLGVPQGLSVFQDGVRINEPFGDTVNWDLLPQSAIANIQLIPGSNPVFGLNTLGGALAVYTKSGSAYPGGSVQFSGGSFGRKAMEFEQGGKRGNLDYFVTGNLADDRGWAEHNASRIQQFFGKVGYQTSVTDFDVSLTSANNRLEGTQTLPNSFADNIRQAYTYPDRNNNKLLFLTAKGSRFINDDVLVGGNVYYRNYRNSNVSSNVNNEFGEVTNGVADTTEAFNDRAVIDQNSYGAGLQLTLLGQVAGRKNQFVIGASADIGDARYTQEEQEATFTADRGTIGAGEFERTTDAKTRNRYYGLFASDTLSLGERWTLTLSGRYNLARVAIRDQSGEAPQLDGDHRFSRFSPALGLNFNPTPQLTTYATYNEGMRAPTAIELTCADPEAPCKLPNSFLSDPPLKKVVSKTFELGARGKQGEHLSWSAAAYRTELDDDIQFVSSGGTATNAGYFQNVGKTRRQGLELGGAGKWGPLSVSARYGFIDATYQTGFSENSPVNTSADETGAIQVKNGDRIPGIPRHNLKLRLGYDLTAQWNVGANVVYSSSVHARGDENNSDARGKVPGYGVLNLDTRYTIRKGWDVFARVNNLFNREYANLGVLGLNAFAGPGNSFDGANPVGEQFRGYGAPRGIWIGTRYAWL</sequence>
<evidence type="ECO:0000256" key="5">
    <source>
        <dbReference type="ARBA" id="ARBA00022692"/>
    </source>
</evidence>
<feature type="domain" description="TonB-dependent receptor plug" evidence="13">
    <location>
        <begin position="64"/>
        <end position="177"/>
    </location>
</feature>
<dbReference type="Pfam" id="PF07715">
    <property type="entry name" value="Plug"/>
    <property type="match status" value="1"/>
</dbReference>
<evidence type="ECO:0000256" key="3">
    <source>
        <dbReference type="ARBA" id="ARBA00022448"/>
    </source>
</evidence>
<keyword evidence="15" id="KW-1185">Reference proteome</keyword>
<dbReference type="PANTHER" id="PTHR30069:SF39">
    <property type="entry name" value="BLL6183 PROTEIN"/>
    <property type="match status" value="1"/>
</dbReference>
<accession>A0ABY1QM99</accession>
<reference evidence="14 15" key="1">
    <citation type="submission" date="2017-05" db="EMBL/GenBank/DDBJ databases">
        <authorList>
            <person name="Varghese N."/>
            <person name="Submissions S."/>
        </authorList>
    </citation>
    <scope>NUCLEOTIDE SEQUENCE [LARGE SCALE GENOMIC DNA]</scope>
    <source>
        <strain evidence="14 15">DSM 26001</strain>
    </source>
</reference>
<keyword evidence="3 10" id="KW-0813">Transport</keyword>
<dbReference type="InterPro" id="IPR039426">
    <property type="entry name" value="TonB-dep_rcpt-like"/>
</dbReference>
<evidence type="ECO:0000256" key="6">
    <source>
        <dbReference type="ARBA" id="ARBA00023077"/>
    </source>
</evidence>
<proteinExistence type="inferred from homology"/>
<evidence type="ECO:0000313" key="15">
    <source>
        <dbReference type="Proteomes" id="UP001158049"/>
    </source>
</evidence>
<evidence type="ECO:0000256" key="1">
    <source>
        <dbReference type="ARBA" id="ARBA00004571"/>
    </source>
</evidence>
<comment type="subcellular location">
    <subcellularLocation>
        <location evidence="1 10">Cell outer membrane</location>
        <topology evidence="1 10">Multi-pass membrane protein</topology>
    </subcellularLocation>
</comment>
<dbReference type="Pfam" id="PF00593">
    <property type="entry name" value="TonB_dep_Rec_b-barrel"/>
    <property type="match status" value="1"/>
</dbReference>
<evidence type="ECO:0000256" key="9">
    <source>
        <dbReference type="ARBA" id="ARBA00023237"/>
    </source>
</evidence>
<evidence type="ECO:0000256" key="11">
    <source>
        <dbReference type="RuleBase" id="RU003357"/>
    </source>
</evidence>
<dbReference type="RefSeq" id="WP_283444299.1">
    <property type="nucleotide sequence ID" value="NZ_FXUL01000019.1"/>
</dbReference>
<comment type="similarity">
    <text evidence="2 10 11">Belongs to the TonB-dependent receptor family.</text>
</comment>
<evidence type="ECO:0000256" key="8">
    <source>
        <dbReference type="ARBA" id="ARBA00023170"/>
    </source>
</evidence>
<dbReference type="SUPFAM" id="SSF56935">
    <property type="entry name" value="Porins"/>
    <property type="match status" value="1"/>
</dbReference>
<dbReference type="EMBL" id="FXUL01000019">
    <property type="protein sequence ID" value="SMP73551.1"/>
    <property type="molecule type" value="Genomic_DNA"/>
</dbReference>
<keyword evidence="9 10" id="KW-0998">Cell outer membrane</keyword>
<evidence type="ECO:0000259" key="13">
    <source>
        <dbReference type="Pfam" id="PF07715"/>
    </source>
</evidence>
<dbReference type="InterPro" id="IPR036942">
    <property type="entry name" value="Beta-barrel_TonB_sf"/>
</dbReference>
<protein>
    <submittedName>
        <fullName evidence="14">Outer membrane receptor proteins, mostly Fe transport</fullName>
    </submittedName>
</protein>
<keyword evidence="6 11" id="KW-0798">TonB box</keyword>
<evidence type="ECO:0000256" key="7">
    <source>
        <dbReference type="ARBA" id="ARBA00023136"/>
    </source>
</evidence>
<keyword evidence="5 10" id="KW-0812">Transmembrane</keyword>
<dbReference type="CDD" id="cd01347">
    <property type="entry name" value="ligand_gated_channel"/>
    <property type="match status" value="1"/>
</dbReference>
<evidence type="ECO:0000313" key="14">
    <source>
        <dbReference type="EMBL" id="SMP73551.1"/>
    </source>
</evidence>
<dbReference type="Proteomes" id="UP001158049">
    <property type="component" value="Unassembled WGS sequence"/>
</dbReference>
<dbReference type="InterPro" id="IPR000531">
    <property type="entry name" value="Beta-barrel_TonB"/>
</dbReference>
<comment type="caution">
    <text evidence="14">The sequence shown here is derived from an EMBL/GenBank/DDBJ whole genome shotgun (WGS) entry which is preliminary data.</text>
</comment>
<dbReference type="PROSITE" id="PS52016">
    <property type="entry name" value="TONB_DEPENDENT_REC_3"/>
    <property type="match status" value="1"/>
</dbReference>
<evidence type="ECO:0000256" key="4">
    <source>
        <dbReference type="ARBA" id="ARBA00022452"/>
    </source>
</evidence>
<keyword evidence="4 10" id="KW-1134">Transmembrane beta strand</keyword>